<reference evidence="1" key="1">
    <citation type="submission" date="2021-07" db="EMBL/GenBank/DDBJ databases">
        <title>Complete Genome Sequences of Mycobacterium farcinogenes Isolated from Clinical Specimens from Patients in Thailand.</title>
        <authorList>
            <person name="Sodsai P."/>
        </authorList>
    </citation>
    <scope>NUCLEOTIDE SEQUENCE</scope>
    <source>
        <strain evidence="1">BKK/CU-MFGFA-001</strain>
    </source>
</reference>
<proteinExistence type="predicted"/>
<organism evidence="1 2">
    <name type="scientific">Mycolicibacterium farcinogenes</name>
    <name type="common">Mycobacterium farcinogenes</name>
    <dbReference type="NCBI Taxonomy" id="1802"/>
    <lineage>
        <taxon>Bacteria</taxon>
        <taxon>Bacillati</taxon>
        <taxon>Actinomycetota</taxon>
        <taxon>Actinomycetes</taxon>
        <taxon>Mycobacteriales</taxon>
        <taxon>Mycobacteriaceae</taxon>
        <taxon>Mycolicibacterium</taxon>
    </lineage>
</organism>
<protein>
    <submittedName>
        <fullName evidence="1">Alpha/beta hydrolase</fullName>
    </submittedName>
</protein>
<evidence type="ECO:0000313" key="2">
    <source>
        <dbReference type="Proteomes" id="UP000825598"/>
    </source>
</evidence>
<keyword evidence="2" id="KW-1185">Reference proteome</keyword>
<gene>
    <name evidence="1" type="ORF">K6L26_30265</name>
</gene>
<name>A0ACD1FGG7_MYCFR</name>
<dbReference type="EMBL" id="CP081673">
    <property type="protein sequence ID" value="QZH66159.1"/>
    <property type="molecule type" value="Genomic_DNA"/>
</dbReference>
<sequence>MMAMTRAFAAKRVLHRSSSLEAAALAIGCRIAVKNVIRAWALQPDLAWPLGSIDRLAGLLPGRTTASVRAVRLPNCPAELVRAPGTSGRNAILYLHGGAFLTCGLNTHRALAARLSAAADALVLNVGYRMLPVCGLADAVEDALAGLSWLRRRGYGAERTVIAGDSAGGYLAFGTALRSLARGVVPAAGLAAISPLIDLDPAQKLAHRNISRCSMFTGAALSAFARSVRRSQCRPNRCDAEALIDPATADLTGMPPVMIHVGADELLLADSELVAQRLADAHAPCELHIWSGQIHDFPLAADILPEGRQAIRYVGDFVKGVTASSAQSVA</sequence>
<evidence type="ECO:0000313" key="1">
    <source>
        <dbReference type="EMBL" id="QZH66159.1"/>
    </source>
</evidence>
<keyword evidence="1" id="KW-0378">Hydrolase</keyword>
<accession>A0ACD1FGG7</accession>
<dbReference type="Proteomes" id="UP000825598">
    <property type="component" value="Chromosome"/>
</dbReference>